<dbReference type="InterPro" id="IPR029039">
    <property type="entry name" value="Flavoprotein-like_sf"/>
</dbReference>
<dbReference type="AlphaFoldDB" id="A0A9D9DXT0"/>
<comment type="caution">
    <text evidence="4">The sequence shown here is derived from an EMBL/GenBank/DDBJ whole genome shotgun (WGS) entry which is preliminary data.</text>
</comment>
<dbReference type="EMBL" id="JADIMT010000044">
    <property type="protein sequence ID" value="MBO8436014.1"/>
    <property type="molecule type" value="Genomic_DNA"/>
</dbReference>
<accession>A0A9D9DXT0</accession>
<proteinExistence type="predicted"/>
<dbReference type="Proteomes" id="UP000823615">
    <property type="component" value="Unassembled WGS sequence"/>
</dbReference>
<reference evidence="4" key="1">
    <citation type="submission" date="2020-10" db="EMBL/GenBank/DDBJ databases">
        <authorList>
            <person name="Gilroy R."/>
        </authorList>
    </citation>
    <scope>NUCLEOTIDE SEQUENCE</scope>
    <source>
        <strain evidence="4">7293</strain>
    </source>
</reference>
<evidence type="ECO:0000256" key="2">
    <source>
        <dbReference type="ARBA" id="ARBA00022643"/>
    </source>
</evidence>
<dbReference type="PANTHER" id="PTHR43278:SF2">
    <property type="entry name" value="IRON-SULFUR FLAVOPROTEIN"/>
    <property type="match status" value="1"/>
</dbReference>
<gene>
    <name evidence="4" type="ORF">IAA97_03445</name>
</gene>
<reference evidence="4" key="2">
    <citation type="journal article" date="2021" name="PeerJ">
        <title>Extensive microbial diversity within the chicken gut microbiome revealed by metagenomics and culture.</title>
        <authorList>
            <person name="Gilroy R."/>
            <person name="Ravi A."/>
            <person name="Getino M."/>
            <person name="Pursley I."/>
            <person name="Horton D.L."/>
            <person name="Alikhan N.F."/>
            <person name="Baker D."/>
            <person name="Gharbi K."/>
            <person name="Hall N."/>
            <person name="Watson M."/>
            <person name="Adriaenssens E.M."/>
            <person name="Foster-Nyarko E."/>
            <person name="Jarju S."/>
            <person name="Secka A."/>
            <person name="Antonio M."/>
            <person name="Oren A."/>
            <person name="Chaudhuri R.R."/>
            <person name="La Ragione R."/>
            <person name="Hildebrand F."/>
            <person name="Pallen M.J."/>
        </authorList>
    </citation>
    <scope>NUCLEOTIDE SEQUENCE</scope>
    <source>
        <strain evidence="4">7293</strain>
    </source>
</reference>
<dbReference type="SUPFAM" id="SSF52218">
    <property type="entry name" value="Flavoproteins"/>
    <property type="match status" value="1"/>
</dbReference>
<feature type="domain" description="NADPH-dependent FMN reductase-like" evidence="3">
    <location>
        <begin position="3"/>
        <end position="116"/>
    </location>
</feature>
<evidence type="ECO:0000313" key="5">
    <source>
        <dbReference type="Proteomes" id="UP000823615"/>
    </source>
</evidence>
<dbReference type="PANTHER" id="PTHR43278">
    <property type="entry name" value="NAD(P)H-DEPENDENT FMN-CONTAINING OXIDOREDUCTASE YWQN-RELATED"/>
    <property type="match status" value="1"/>
</dbReference>
<keyword evidence="1" id="KW-0285">Flavoprotein</keyword>
<dbReference type="Gene3D" id="3.40.50.360">
    <property type="match status" value="1"/>
</dbReference>
<organism evidence="4 5">
    <name type="scientific">Candidatus Ornithospirochaeta stercoripullorum</name>
    <dbReference type="NCBI Taxonomy" id="2840899"/>
    <lineage>
        <taxon>Bacteria</taxon>
        <taxon>Pseudomonadati</taxon>
        <taxon>Spirochaetota</taxon>
        <taxon>Spirochaetia</taxon>
        <taxon>Spirochaetales</taxon>
        <taxon>Spirochaetaceae</taxon>
        <taxon>Spirochaetaceae incertae sedis</taxon>
        <taxon>Candidatus Ornithospirochaeta</taxon>
    </lineage>
</organism>
<evidence type="ECO:0000313" key="4">
    <source>
        <dbReference type="EMBL" id="MBO8436014.1"/>
    </source>
</evidence>
<dbReference type="GO" id="GO:0016491">
    <property type="term" value="F:oxidoreductase activity"/>
    <property type="evidence" value="ECO:0007669"/>
    <property type="project" value="InterPro"/>
</dbReference>
<dbReference type="InterPro" id="IPR005025">
    <property type="entry name" value="FMN_Rdtase-like_dom"/>
</dbReference>
<evidence type="ECO:0000259" key="3">
    <source>
        <dbReference type="Pfam" id="PF03358"/>
    </source>
</evidence>
<evidence type="ECO:0000256" key="1">
    <source>
        <dbReference type="ARBA" id="ARBA00022630"/>
    </source>
</evidence>
<keyword evidence="2" id="KW-0288">FMN</keyword>
<dbReference type="InterPro" id="IPR051796">
    <property type="entry name" value="ISF_SsuE-like"/>
</dbReference>
<name>A0A9D9DXT0_9SPIO</name>
<sequence length="172" mass="19409">MEIAIAGSPRKGMYSDRMAEAWCEITGAELVHARSLNVNPCHGCGWCKGKGEGKCVQKDDMPALLERIRKADKLTIFSPIYWWQVTAQTKLVMDRLYPISEEEWKGKTLTVVVNGAAEDDDNEFKLLEAQFKEMADYIHAKLHFLGVGTEDDAHFEKSLEKVKALAEETKNC</sequence>
<protein>
    <submittedName>
        <fullName evidence="4">Flavodoxin family protein</fullName>
    </submittedName>
</protein>
<dbReference type="Pfam" id="PF03358">
    <property type="entry name" value="FMN_red"/>
    <property type="match status" value="1"/>
</dbReference>